<comment type="similarity">
    <text evidence="2 7">Belongs to the derlin family.</text>
</comment>
<evidence type="ECO:0000256" key="4">
    <source>
        <dbReference type="ARBA" id="ARBA00022824"/>
    </source>
</evidence>
<dbReference type="PANTHER" id="PTHR11009">
    <property type="entry name" value="DER1-LIKE PROTEIN, DERLIN"/>
    <property type="match status" value="1"/>
</dbReference>
<comment type="function">
    <text evidence="7">May be involved in the degradation of misfolded endoplasmic reticulum (ER) luminal proteins.</text>
</comment>
<evidence type="ECO:0000256" key="7">
    <source>
        <dbReference type="RuleBase" id="RU363059"/>
    </source>
</evidence>
<proteinExistence type="inferred from homology"/>
<sequence>MDIILDGIPPVTRVLLLGGAVMIILATFSILTPVEMMFNHTLIFKGKQYWRLLTTFFYFGPLNVSSLFELHWVYVTSSTIESQYFFHRAKDYSLMLLTGAVLLVVARCYKVVDIPFLSMMMETVLVYLLSRLLPDQRIIVFFVQEIPMRLLPLIFCLMTLFSYGMHMFKIYFTSLMVGHILWYLLEVFPRISGIGLFQVEHWFERENRVNLNDVNEDDLVEER</sequence>
<dbReference type="EMBL" id="LR877149">
    <property type="protein sequence ID" value="CAD2215660.1"/>
    <property type="molecule type" value="Genomic_DNA"/>
</dbReference>
<evidence type="ECO:0000256" key="5">
    <source>
        <dbReference type="ARBA" id="ARBA00022989"/>
    </source>
</evidence>
<keyword evidence="6 7" id="KW-0472">Membrane</keyword>
<comment type="subcellular location">
    <subcellularLocation>
        <location evidence="1 7">Endoplasmic reticulum membrane</location>
        <topology evidence="1 7">Multi-pass membrane protein</topology>
    </subcellularLocation>
</comment>
<dbReference type="GO" id="GO:0006950">
    <property type="term" value="P:response to stress"/>
    <property type="evidence" value="ECO:0007669"/>
    <property type="project" value="UniProtKB-ARBA"/>
</dbReference>
<keyword evidence="4 7" id="KW-0256">Endoplasmic reticulum</keyword>
<accession>S9VLS7</accession>
<keyword evidence="5 7" id="KW-1133">Transmembrane helix</keyword>
<dbReference type="AlphaFoldDB" id="S9VLS7"/>
<reference evidence="8 9" key="1">
    <citation type="submission" date="2020-08" db="EMBL/GenBank/DDBJ databases">
        <authorList>
            <person name="Newling K."/>
            <person name="Davey J."/>
            <person name="Forrester S."/>
        </authorList>
    </citation>
    <scope>NUCLEOTIDE SEQUENCE [LARGE SCALE GENOMIC DNA]</scope>
    <source>
        <strain evidence="9">Crithidia deanei Carvalho (ATCC PRA-265)</strain>
    </source>
</reference>
<keyword evidence="3 7" id="KW-0812">Transmembrane</keyword>
<evidence type="ECO:0000256" key="3">
    <source>
        <dbReference type="ARBA" id="ARBA00022692"/>
    </source>
</evidence>
<feature type="transmembrane region" description="Helical" evidence="7">
    <location>
        <begin position="12"/>
        <end position="31"/>
    </location>
</feature>
<dbReference type="InterPro" id="IPR007599">
    <property type="entry name" value="DER1"/>
</dbReference>
<keyword evidence="9" id="KW-1185">Reference proteome</keyword>
<gene>
    <name evidence="8" type="ORF">ADEAN_000311500</name>
</gene>
<evidence type="ECO:0000313" key="9">
    <source>
        <dbReference type="Proteomes" id="UP000515908"/>
    </source>
</evidence>
<dbReference type="GO" id="GO:0005789">
    <property type="term" value="C:endoplasmic reticulum membrane"/>
    <property type="evidence" value="ECO:0007669"/>
    <property type="project" value="UniProtKB-SubCell"/>
</dbReference>
<evidence type="ECO:0000256" key="1">
    <source>
        <dbReference type="ARBA" id="ARBA00004477"/>
    </source>
</evidence>
<name>S9VLS7_9TRYP</name>
<evidence type="ECO:0000256" key="6">
    <source>
        <dbReference type="ARBA" id="ARBA00023136"/>
    </source>
</evidence>
<evidence type="ECO:0000313" key="8">
    <source>
        <dbReference type="EMBL" id="CAD2215660.1"/>
    </source>
</evidence>
<feature type="transmembrane region" description="Helical" evidence="7">
    <location>
        <begin position="139"/>
        <end position="161"/>
    </location>
</feature>
<feature type="transmembrane region" description="Helical" evidence="7">
    <location>
        <begin position="92"/>
        <end position="109"/>
    </location>
</feature>
<dbReference type="Proteomes" id="UP000515908">
    <property type="component" value="Chromosome 05"/>
</dbReference>
<dbReference type="OrthoDB" id="1716531at2759"/>
<dbReference type="Pfam" id="PF04511">
    <property type="entry name" value="DER1"/>
    <property type="match status" value="1"/>
</dbReference>
<organism evidence="8 9">
    <name type="scientific">Angomonas deanei</name>
    <dbReference type="NCBI Taxonomy" id="59799"/>
    <lineage>
        <taxon>Eukaryota</taxon>
        <taxon>Discoba</taxon>
        <taxon>Euglenozoa</taxon>
        <taxon>Kinetoplastea</taxon>
        <taxon>Metakinetoplastina</taxon>
        <taxon>Trypanosomatida</taxon>
        <taxon>Trypanosomatidae</taxon>
        <taxon>Strigomonadinae</taxon>
        <taxon>Angomonas</taxon>
    </lineage>
</organism>
<evidence type="ECO:0000256" key="2">
    <source>
        <dbReference type="ARBA" id="ARBA00008917"/>
    </source>
</evidence>
<protein>
    <recommendedName>
        <fullName evidence="7">Derlin</fullName>
    </recommendedName>
</protein>
<feature type="transmembrane region" description="Helical" evidence="7">
    <location>
        <begin position="52"/>
        <end position="72"/>
    </location>
</feature>
<dbReference type="VEuPathDB" id="TriTrypDB:ADEAN_000311500"/>